<evidence type="ECO:0000313" key="3">
    <source>
        <dbReference type="EMBL" id="QJE73409.1"/>
    </source>
</evidence>
<dbReference type="EMBL" id="CP051775">
    <property type="protein sequence ID" value="QJE73409.1"/>
    <property type="molecule type" value="Genomic_DNA"/>
</dbReference>
<dbReference type="SUPFAM" id="SSF50199">
    <property type="entry name" value="Staphylococcal nuclease"/>
    <property type="match status" value="1"/>
</dbReference>
<dbReference type="Pfam" id="PF00565">
    <property type="entry name" value="SNase"/>
    <property type="match status" value="1"/>
</dbReference>
<dbReference type="Gene3D" id="2.40.50.90">
    <property type="match status" value="1"/>
</dbReference>
<sequence>MRTVLSSVALLALLSAPAGAVERLSGPVPAEVLEVVDGDTLAVRATVWLNQAVETRVRVDGIDTPETRSRCKAEKELAQEAKARLKALVARGDAQVRLLDVQDDKFGGRVRARVVLADGTDLAKTLIADGLARPYKGGKRLPWCGAGGVLKRDIG</sequence>
<protein>
    <submittedName>
        <fullName evidence="3">Nuclease</fullName>
    </submittedName>
</protein>
<feature type="chain" id="PRO_5032780106" evidence="1">
    <location>
        <begin position="21"/>
        <end position="155"/>
    </location>
</feature>
<dbReference type="AlphaFoldDB" id="A0A858R760"/>
<evidence type="ECO:0000313" key="4">
    <source>
        <dbReference type="Proteomes" id="UP000501891"/>
    </source>
</evidence>
<evidence type="ECO:0000256" key="1">
    <source>
        <dbReference type="SAM" id="SignalP"/>
    </source>
</evidence>
<organism evidence="3 4">
    <name type="scientific">Aerophototrophica crusticola</name>
    <dbReference type="NCBI Taxonomy" id="1709002"/>
    <lineage>
        <taxon>Bacteria</taxon>
        <taxon>Pseudomonadati</taxon>
        <taxon>Pseudomonadota</taxon>
        <taxon>Alphaproteobacteria</taxon>
        <taxon>Rhodospirillales</taxon>
        <taxon>Rhodospirillaceae</taxon>
        <taxon>Aerophototrophica</taxon>
    </lineage>
</organism>
<dbReference type="KEGG" id="acru:HHL28_10165"/>
<keyword evidence="1" id="KW-0732">Signal</keyword>
<accession>A0A858R760</accession>
<dbReference type="PROSITE" id="PS50830">
    <property type="entry name" value="TNASE_3"/>
    <property type="match status" value="1"/>
</dbReference>
<dbReference type="InterPro" id="IPR016071">
    <property type="entry name" value="Staphylococal_nuclease_OB-fold"/>
</dbReference>
<gene>
    <name evidence="3" type="ORF">HHL28_10165</name>
</gene>
<keyword evidence="4" id="KW-1185">Reference proteome</keyword>
<dbReference type="Proteomes" id="UP000501891">
    <property type="component" value="Chromosome"/>
</dbReference>
<dbReference type="SMART" id="SM00318">
    <property type="entry name" value="SNc"/>
    <property type="match status" value="1"/>
</dbReference>
<feature type="domain" description="TNase-like" evidence="2">
    <location>
        <begin position="26"/>
        <end position="135"/>
    </location>
</feature>
<evidence type="ECO:0000259" key="2">
    <source>
        <dbReference type="PROSITE" id="PS50830"/>
    </source>
</evidence>
<proteinExistence type="predicted"/>
<name>A0A858R760_9PROT</name>
<feature type="signal peptide" evidence="1">
    <location>
        <begin position="1"/>
        <end position="20"/>
    </location>
</feature>
<dbReference type="InterPro" id="IPR035437">
    <property type="entry name" value="SNase_OB-fold_sf"/>
</dbReference>
<reference evidence="3" key="1">
    <citation type="submission" date="2020-04" db="EMBL/GenBank/DDBJ databases">
        <title>A desert anoxygenic phototrophic bacterium fixes CO2 using RubisCO under aerobic conditions.</title>
        <authorList>
            <person name="Tang K."/>
        </authorList>
    </citation>
    <scope>NUCLEOTIDE SEQUENCE [LARGE SCALE GENOMIC DNA]</scope>
    <source>
        <strain evidence="3">MIMtkB3</strain>
    </source>
</reference>